<dbReference type="EMBL" id="ARZY01000001">
    <property type="protein sequence ID" value="EWH12198.1"/>
    <property type="molecule type" value="Genomic_DNA"/>
</dbReference>
<proteinExistence type="predicted"/>
<evidence type="ECO:0000313" key="2">
    <source>
        <dbReference type="Proteomes" id="UP000019276"/>
    </source>
</evidence>
<gene>
    <name evidence="1" type="ORF">DS2_00715</name>
</gene>
<protein>
    <submittedName>
        <fullName evidence="1">Uncharacterized protein</fullName>
    </submittedName>
</protein>
<evidence type="ECO:0000313" key="1">
    <source>
        <dbReference type="EMBL" id="EWH12198.1"/>
    </source>
</evidence>
<keyword evidence="2" id="KW-1185">Reference proteome</keyword>
<dbReference type="eggNOG" id="ENOG50335AU">
    <property type="taxonomic scope" value="Bacteria"/>
</dbReference>
<comment type="caution">
    <text evidence="1">The sequence shown here is derived from an EMBL/GenBank/DDBJ whole genome shotgun (WGS) entry which is preliminary data.</text>
</comment>
<accession>W7QWS9</accession>
<reference evidence="1 2" key="1">
    <citation type="journal article" date="2014" name="Genome Announc.">
        <title>Draft Genome Sequence of the Agar-Degrading Bacterium Catenovulum sp. Strain DS-2, Isolated from Intestines of Haliotis diversicolor.</title>
        <authorList>
            <person name="Shan D."/>
            <person name="Li X."/>
            <person name="Gu Z."/>
            <person name="Wei G."/>
            <person name="Gao Z."/>
            <person name="Shao Z."/>
        </authorList>
    </citation>
    <scope>NUCLEOTIDE SEQUENCE [LARGE SCALE GENOMIC DNA]</scope>
    <source>
        <strain evidence="1 2">DS-2</strain>
    </source>
</reference>
<dbReference type="AlphaFoldDB" id="W7QWS9"/>
<sequence>MPSILKEIAANEPSVVKVEQFIEIKSKQLVFYVRAFLARQVEYAELDIFIWDMLEEWSQVKVEQNESYSEKERVFWHLIHQISFWPKDTLLTDTLLIDELSICADFINGQGGFPMDCIGVRP</sequence>
<dbReference type="OrthoDB" id="6267605at2"/>
<organism evidence="1 2">
    <name type="scientific">Catenovulum agarivorans DS-2</name>
    <dbReference type="NCBI Taxonomy" id="1328313"/>
    <lineage>
        <taxon>Bacteria</taxon>
        <taxon>Pseudomonadati</taxon>
        <taxon>Pseudomonadota</taxon>
        <taxon>Gammaproteobacteria</taxon>
        <taxon>Alteromonadales</taxon>
        <taxon>Alteromonadaceae</taxon>
        <taxon>Catenovulum</taxon>
    </lineage>
</organism>
<dbReference type="STRING" id="1328313.DS2_00715"/>
<dbReference type="Proteomes" id="UP000019276">
    <property type="component" value="Unassembled WGS sequence"/>
</dbReference>
<name>W7QWS9_9ALTE</name>